<protein>
    <submittedName>
        <fullName evidence="2">Uncharacterized protein</fullName>
    </submittedName>
</protein>
<proteinExistence type="predicted"/>
<dbReference type="PANTHER" id="PTHR32246">
    <property type="entry name" value="INGRESSION PROTEIN FIC1"/>
    <property type="match status" value="1"/>
</dbReference>
<name>A0AA38CNZ4_TAXCH</name>
<dbReference type="EMBL" id="JAHRHJ020000009">
    <property type="protein sequence ID" value="KAH9300304.1"/>
    <property type="molecule type" value="Genomic_DNA"/>
</dbReference>
<dbReference type="AlphaFoldDB" id="A0AA38CNZ4"/>
<keyword evidence="3" id="KW-1185">Reference proteome</keyword>
<dbReference type="PANTHER" id="PTHR32246:SF88">
    <property type="entry name" value="PROTEIN SRC2 HOMOLOG"/>
    <property type="match status" value="1"/>
</dbReference>
<evidence type="ECO:0000313" key="3">
    <source>
        <dbReference type="Proteomes" id="UP000824469"/>
    </source>
</evidence>
<dbReference type="Proteomes" id="UP000824469">
    <property type="component" value="Unassembled WGS sequence"/>
</dbReference>
<feature type="non-terminal residue" evidence="2">
    <location>
        <position position="152"/>
    </location>
</feature>
<feature type="region of interest" description="Disordered" evidence="1">
    <location>
        <begin position="110"/>
        <end position="152"/>
    </location>
</feature>
<sequence>MKCFVEAYININHKTTMPVDDSLFSDVLAAIKVDIYSKGHLRDKLVGNARILVSQILKGDDSNPNPDLINCVIVQVWRPVGHPQGILNVWIPRASKFLLLRLSMSMKKNDKPDALQNEAEDTSSPSAPPALENTSAPPAQENTSSLSVLPVH</sequence>
<evidence type="ECO:0000313" key="2">
    <source>
        <dbReference type="EMBL" id="KAH9300304.1"/>
    </source>
</evidence>
<organism evidence="2 3">
    <name type="scientific">Taxus chinensis</name>
    <name type="common">Chinese yew</name>
    <name type="synonym">Taxus wallichiana var. chinensis</name>
    <dbReference type="NCBI Taxonomy" id="29808"/>
    <lineage>
        <taxon>Eukaryota</taxon>
        <taxon>Viridiplantae</taxon>
        <taxon>Streptophyta</taxon>
        <taxon>Embryophyta</taxon>
        <taxon>Tracheophyta</taxon>
        <taxon>Spermatophyta</taxon>
        <taxon>Pinopsida</taxon>
        <taxon>Pinidae</taxon>
        <taxon>Conifers II</taxon>
        <taxon>Cupressales</taxon>
        <taxon>Taxaceae</taxon>
        <taxon>Taxus</taxon>
    </lineage>
</organism>
<reference evidence="2 3" key="1">
    <citation type="journal article" date="2021" name="Nat. Plants">
        <title>The Taxus genome provides insights into paclitaxel biosynthesis.</title>
        <authorList>
            <person name="Xiong X."/>
            <person name="Gou J."/>
            <person name="Liao Q."/>
            <person name="Li Y."/>
            <person name="Zhou Q."/>
            <person name="Bi G."/>
            <person name="Li C."/>
            <person name="Du R."/>
            <person name="Wang X."/>
            <person name="Sun T."/>
            <person name="Guo L."/>
            <person name="Liang H."/>
            <person name="Lu P."/>
            <person name="Wu Y."/>
            <person name="Zhang Z."/>
            <person name="Ro D.K."/>
            <person name="Shang Y."/>
            <person name="Huang S."/>
            <person name="Yan J."/>
        </authorList>
    </citation>
    <scope>NUCLEOTIDE SEQUENCE [LARGE SCALE GENOMIC DNA]</scope>
    <source>
        <strain evidence="2">Ta-2019</strain>
    </source>
</reference>
<evidence type="ECO:0000256" key="1">
    <source>
        <dbReference type="SAM" id="MobiDB-lite"/>
    </source>
</evidence>
<comment type="caution">
    <text evidence="2">The sequence shown here is derived from an EMBL/GenBank/DDBJ whole genome shotgun (WGS) entry which is preliminary data.</text>
</comment>
<gene>
    <name evidence="2" type="ORF">KI387_011887</name>
</gene>
<feature type="compositionally biased region" description="Polar residues" evidence="1">
    <location>
        <begin position="132"/>
        <end position="152"/>
    </location>
</feature>
<accession>A0AA38CNZ4</accession>